<dbReference type="EMBL" id="JBFAKC010000002">
    <property type="protein sequence ID" value="MEV0707096.1"/>
    <property type="molecule type" value="Genomic_DNA"/>
</dbReference>
<keyword evidence="2" id="KW-1185">Reference proteome</keyword>
<evidence type="ECO:0000313" key="1">
    <source>
        <dbReference type="EMBL" id="MEV0707096.1"/>
    </source>
</evidence>
<gene>
    <name evidence="1" type="ORF">AB0I48_05970</name>
</gene>
<organism evidence="1 2">
    <name type="scientific">Nocardia aurea</name>
    <dbReference type="NCBI Taxonomy" id="2144174"/>
    <lineage>
        <taxon>Bacteria</taxon>
        <taxon>Bacillati</taxon>
        <taxon>Actinomycetota</taxon>
        <taxon>Actinomycetes</taxon>
        <taxon>Mycobacteriales</taxon>
        <taxon>Nocardiaceae</taxon>
        <taxon>Nocardia</taxon>
    </lineage>
</organism>
<name>A0ABV3FNV5_9NOCA</name>
<accession>A0ABV3FNV5</accession>
<reference evidence="1 2" key="1">
    <citation type="submission" date="2024-06" db="EMBL/GenBank/DDBJ databases">
        <title>The Natural Products Discovery Center: Release of the First 8490 Sequenced Strains for Exploring Actinobacteria Biosynthetic Diversity.</title>
        <authorList>
            <person name="Kalkreuter E."/>
            <person name="Kautsar S.A."/>
            <person name="Yang D."/>
            <person name="Bader C.D."/>
            <person name="Teijaro C.N."/>
            <person name="Fluegel L."/>
            <person name="Davis C.M."/>
            <person name="Simpson J.R."/>
            <person name="Lauterbach L."/>
            <person name="Steele A.D."/>
            <person name="Gui C."/>
            <person name="Meng S."/>
            <person name="Li G."/>
            <person name="Viehrig K."/>
            <person name="Ye F."/>
            <person name="Su P."/>
            <person name="Kiefer A.F."/>
            <person name="Nichols A."/>
            <person name="Cepeda A.J."/>
            <person name="Yan W."/>
            <person name="Fan B."/>
            <person name="Jiang Y."/>
            <person name="Adhikari A."/>
            <person name="Zheng C.-J."/>
            <person name="Schuster L."/>
            <person name="Cowan T.M."/>
            <person name="Smanski M.J."/>
            <person name="Chevrette M.G."/>
            <person name="De Carvalho L.P.S."/>
            <person name="Shen B."/>
        </authorList>
    </citation>
    <scope>NUCLEOTIDE SEQUENCE [LARGE SCALE GENOMIC DNA]</scope>
    <source>
        <strain evidence="1 2">NPDC050403</strain>
    </source>
</reference>
<proteinExistence type="predicted"/>
<dbReference type="RefSeq" id="WP_109526892.1">
    <property type="nucleotide sequence ID" value="NZ_JBFAKC010000002.1"/>
</dbReference>
<sequence length="107" mass="11554">MKSRSRTWRFTQFAGGALLVNAALHSAKGLTGQRFPTPFSSPPGVGLSTPGQNMVWGAMNLAISGALLRRLPRTTAEKVTVVTGGVLMGFYLRHYFSGLELDETDRA</sequence>
<comment type="caution">
    <text evidence="1">The sequence shown here is derived from an EMBL/GenBank/DDBJ whole genome shotgun (WGS) entry which is preliminary data.</text>
</comment>
<protein>
    <submittedName>
        <fullName evidence="1">Uncharacterized protein</fullName>
    </submittedName>
</protein>
<evidence type="ECO:0000313" key="2">
    <source>
        <dbReference type="Proteomes" id="UP001551695"/>
    </source>
</evidence>
<dbReference type="Proteomes" id="UP001551695">
    <property type="component" value="Unassembled WGS sequence"/>
</dbReference>